<evidence type="ECO:0000313" key="2">
    <source>
        <dbReference type="Proteomes" id="UP000634136"/>
    </source>
</evidence>
<dbReference type="AlphaFoldDB" id="A0A835CHR7"/>
<protein>
    <submittedName>
        <fullName evidence="1">Uncharacterized protein</fullName>
    </submittedName>
</protein>
<accession>A0A835CHR7</accession>
<keyword evidence="2" id="KW-1185">Reference proteome</keyword>
<sequence length="25" mass="2844">MGINAYAPLVGFYMVSDKPWARLML</sequence>
<name>A0A835CHR7_9FABA</name>
<dbReference type="Proteomes" id="UP000634136">
    <property type="component" value="Unassembled WGS sequence"/>
</dbReference>
<evidence type="ECO:0000313" key="1">
    <source>
        <dbReference type="EMBL" id="KAF7839507.1"/>
    </source>
</evidence>
<gene>
    <name evidence="1" type="ORF">G2W53_007989</name>
</gene>
<comment type="caution">
    <text evidence="1">The sequence shown here is derived from an EMBL/GenBank/DDBJ whole genome shotgun (WGS) entry which is preliminary data.</text>
</comment>
<organism evidence="1 2">
    <name type="scientific">Senna tora</name>
    <dbReference type="NCBI Taxonomy" id="362788"/>
    <lineage>
        <taxon>Eukaryota</taxon>
        <taxon>Viridiplantae</taxon>
        <taxon>Streptophyta</taxon>
        <taxon>Embryophyta</taxon>
        <taxon>Tracheophyta</taxon>
        <taxon>Spermatophyta</taxon>
        <taxon>Magnoliopsida</taxon>
        <taxon>eudicotyledons</taxon>
        <taxon>Gunneridae</taxon>
        <taxon>Pentapetalae</taxon>
        <taxon>rosids</taxon>
        <taxon>fabids</taxon>
        <taxon>Fabales</taxon>
        <taxon>Fabaceae</taxon>
        <taxon>Caesalpinioideae</taxon>
        <taxon>Cassia clade</taxon>
        <taxon>Senna</taxon>
    </lineage>
</organism>
<dbReference type="EMBL" id="JAAIUW010000003">
    <property type="protein sequence ID" value="KAF7839507.1"/>
    <property type="molecule type" value="Genomic_DNA"/>
</dbReference>
<proteinExistence type="predicted"/>
<reference evidence="1" key="1">
    <citation type="submission" date="2020-09" db="EMBL/GenBank/DDBJ databases">
        <title>Genome-Enabled Discovery of Anthraquinone Biosynthesis in Senna tora.</title>
        <authorList>
            <person name="Kang S.-H."/>
            <person name="Pandey R.P."/>
            <person name="Lee C.-M."/>
            <person name="Sim J.-S."/>
            <person name="Jeong J.-T."/>
            <person name="Choi B.-S."/>
            <person name="Jung M."/>
            <person name="Ginzburg D."/>
            <person name="Zhao K."/>
            <person name="Won S.Y."/>
            <person name="Oh T.-J."/>
            <person name="Yu Y."/>
            <person name="Kim N.-H."/>
            <person name="Lee O.R."/>
            <person name="Lee T.-H."/>
            <person name="Bashyal P."/>
            <person name="Kim T.-S."/>
            <person name="Lee W.-H."/>
            <person name="Kawkins C."/>
            <person name="Kim C.-K."/>
            <person name="Kim J.S."/>
            <person name="Ahn B.O."/>
            <person name="Rhee S.Y."/>
            <person name="Sohng J.K."/>
        </authorList>
    </citation>
    <scope>NUCLEOTIDE SEQUENCE</scope>
    <source>
        <tissue evidence="1">Leaf</tissue>
    </source>
</reference>